<comment type="caution">
    <text evidence="1">The sequence shown here is derived from an EMBL/GenBank/DDBJ whole genome shotgun (WGS) entry which is preliminary data.</text>
</comment>
<sequence>MDRRHFLAGGATVAAGAALTAGPFQGVLAHTERAEKVSNGGAPARGRGYGPLRPVRDLRDGEVRLHLPQGFRYRSFNPAGSTLSDGTVTPGKHDGMAAFRGSRGSVILVRNHEVNGPVGAFGDPAKVYDSAAGGGTCTLRVTPYGEVLDSRVSLGGTQMNCSGGPMPWGSWLTCEETINGPDVGNDFSGGDNSKLKQKHGYLFEVPTRGRVTPRPIRNAGRFAHESAVCDPRTGAIYMTEDNFNFASGFYRYLPPKNPLRTGRLLDGGRLQMLAVKGRPGADLSLGQPRNAVYETTWVDIDDPDPTFTGKPSNDEAIQAVGKQGRAGGGALFSRLEGAIYAHGVVYFVSTQGGARVTEPAPSGFGDGRGQVWAYDTRSGRLRLVVESPGATWLDLPDNITHSRRGALVLCEDGEGDNYLRGLTQRGNLFDFGRLEPVKEDTGAEFAGSTFSPDGRTLFVNIQSKVGMSFAIWGPWHHGPF</sequence>
<dbReference type="InterPro" id="IPR008557">
    <property type="entry name" value="PhoX"/>
</dbReference>
<proteinExistence type="predicted"/>
<dbReference type="SUPFAM" id="SSF82171">
    <property type="entry name" value="DPP6 N-terminal domain-like"/>
    <property type="match status" value="1"/>
</dbReference>
<dbReference type="InterPro" id="IPR006311">
    <property type="entry name" value="TAT_signal"/>
</dbReference>
<organism evidence="1 2">
    <name type="scientific">Actinomadura rudentiformis</name>
    <dbReference type="NCBI Taxonomy" id="359158"/>
    <lineage>
        <taxon>Bacteria</taxon>
        <taxon>Bacillati</taxon>
        <taxon>Actinomycetota</taxon>
        <taxon>Actinomycetes</taxon>
        <taxon>Streptosporangiales</taxon>
        <taxon>Thermomonosporaceae</taxon>
        <taxon>Actinomadura</taxon>
    </lineage>
</organism>
<keyword evidence="2" id="KW-1185">Reference proteome</keyword>
<dbReference type="PANTHER" id="PTHR35399:SF4">
    <property type="entry name" value="MEMBRANE PROTEIN"/>
    <property type="match status" value="1"/>
</dbReference>
<evidence type="ECO:0000313" key="1">
    <source>
        <dbReference type="EMBL" id="KAB2351789.1"/>
    </source>
</evidence>
<gene>
    <name evidence="1" type="ORF">F8566_06150</name>
</gene>
<dbReference type="EMBL" id="WBMT01000002">
    <property type="protein sequence ID" value="KAB2351789.1"/>
    <property type="molecule type" value="Genomic_DNA"/>
</dbReference>
<dbReference type="PANTHER" id="PTHR35399">
    <property type="entry name" value="SLR8030 PROTEIN"/>
    <property type="match status" value="1"/>
</dbReference>
<dbReference type="RefSeq" id="WP_151558880.1">
    <property type="nucleotide sequence ID" value="NZ_WBMT01000002.1"/>
</dbReference>
<dbReference type="Pfam" id="PF05787">
    <property type="entry name" value="PhoX"/>
    <property type="match status" value="1"/>
</dbReference>
<accession>A0A6H9Z6S3</accession>
<name>A0A6H9Z6S3_9ACTN</name>
<reference evidence="1 2" key="1">
    <citation type="submission" date="2019-09" db="EMBL/GenBank/DDBJ databases">
        <title>Actinomadura physcomitrii sp. nov., a novel actinomycete isolated from moss [Physcomitrium sphaericum (Ludw) Fuernr].</title>
        <authorList>
            <person name="Zhuang X."/>
            <person name="Liu C."/>
        </authorList>
    </citation>
    <scope>NUCLEOTIDE SEQUENCE [LARGE SCALE GENOMIC DNA]</scope>
    <source>
        <strain evidence="1 2">HMC1</strain>
    </source>
</reference>
<dbReference type="Proteomes" id="UP000468735">
    <property type="component" value="Unassembled WGS sequence"/>
</dbReference>
<dbReference type="PROSITE" id="PS51318">
    <property type="entry name" value="TAT"/>
    <property type="match status" value="1"/>
</dbReference>
<dbReference type="OrthoDB" id="5169219at2"/>
<protein>
    <submittedName>
        <fullName evidence="1">DUF839 domain-containing protein</fullName>
    </submittedName>
</protein>
<dbReference type="AlphaFoldDB" id="A0A6H9Z6S3"/>
<evidence type="ECO:0000313" key="2">
    <source>
        <dbReference type="Proteomes" id="UP000468735"/>
    </source>
</evidence>